<comment type="subcellular location">
    <subcellularLocation>
        <location evidence="1">Membrane</location>
        <topology evidence="1">Multi-pass membrane protein</topology>
    </subcellularLocation>
</comment>
<dbReference type="GO" id="GO:0000139">
    <property type="term" value="C:Golgi membrane"/>
    <property type="evidence" value="ECO:0007669"/>
    <property type="project" value="TreeGrafter"/>
</dbReference>
<dbReference type="EMBL" id="BTGC01000008">
    <property type="protein sequence ID" value="GMM52811.1"/>
    <property type="molecule type" value="Genomic_DNA"/>
</dbReference>
<sequence length="223" mass="25496">MRVPRYVRLLLTPPSLDIEQACWDMLSTLIAPRKLYKNLYYRQQTTGRWSREDPAFAATLCVFLSLSAIAWGFVSASGVRGIIMLMLRMVLVDFLAIGVLVATACWYIAKRLATRLNEPIEWAYCFDVHCNSYFVLFVYLNVLQFLLLPIIKQDNILSVFIGNTLYLAAWTHYFVITFLGYSVFPTLKNTQILLAPVGAMIVAYLPLLVCRVNVARLALDLYF</sequence>
<dbReference type="Pfam" id="PF05216">
    <property type="entry name" value="UNC-50"/>
    <property type="match status" value="1"/>
</dbReference>
<dbReference type="AlphaFoldDB" id="A0AAV5RQ83"/>
<accession>A0AAV5RQ83</accession>
<evidence type="ECO:0000313" key="8">
    <source>
        <dbReference type="Proteomes" id="UP001362899"/>
    </source>
</evidence>
<keyword evidence="5 6" id="KW-0472">Membrane</keyword>
<dbReference type="InterPro" id="IPR007881">
    <property type="entry name" value="UNC-50"/>
</dbReference>
<feature type="transmembrane region" description="Helical" evidence="6">
    <location>
        <begin position="86"/>
        <end position="109"/>
    </location>
</feature>
<protein>
    <submittedName>
        <fullName evidence="7">Gmh1 protein</fullName>
    </submittedName>
</protein>
<evidence type="ECO:0000256" key="5">
    <source>
        <dbReference type="ARBA" id="ARBA00023136"/>
    </source>
</evidence>
<keyword evidence="4 6" id="KW-1133">Transmembrane helix</keyword>
<keyword evidence="3 6" id="KW-0812">Transmembrane</keyword>
<name>A0AAV5RQ83_STABA</name>
<reference evidence="7 8" key="1">
    <citation type="journal article" date="2023" name="Elife">
        <title>Identification of key yeast species and microbe-microbe interactions impacting larval growth of Drosophila in the wild.</title>
        <authorList>
            <person name="Mure A."/>
            <person name="Sugiura Y."/>
            <person name="Maeda R."/>
            <person name="Honda K."/>
            <person name="Sakurai N."/>
            <person name="Takahashi Y."/>
            <person name="Watada M."/>
            <person name="Katoh T."/>
            <person name="Gotoh A."/>
            <person name="Gotoh Y."/>
            <person name="Taniguchi I."/>
            <person name="Nakamura K."/>
            <person name="Hayashi T."/>
            <person name="Katayama T."/>
            <person name="Uemura T."/>
            <person name="Hattori Y."/>
        </authorList>
    </citation>
    <scope>NUCLEOTIDE SEQUENCE [LARGE SCALE GENOMIC DNA]</scope>
    <source>
        <strain evidence="7 8">SB-73</strain>
    </source>
</reference>
<evidence type="ECO:0000256" key="4">
    <source>
        <dbReference type="ARBA" id="ARBA00022989"/>
    </source>
</evidence>
<evidence type="ECO:0000256" key="2">
    <source>
        <dbReference type="ARBA" id="ARBA00006293"/>
    </source>
</evidence>
<evidence type="ECO:0000256" key="6">
    <source>
        <dbReference type="SAM" id="Phobius"/>
    </source>
</evidence>
<proteinExistence type="inferred from homology"/>
<evidence type="ECO:0000256" key="3">
    <source>
        <dbReference type="ARBA" id="ARBA00022692"/>
    </source>
</evidence>
<dbReference type="PANTHER" id="PTHR12841:SF6">
    <property type="entry name" value="PROTEIN UNC-50 HOMOLOG"/>
    <property type="match status" value="1"/>
</dbReference>
<evidence type="ECO:0000313" key="7">
    <source>
        <dbReference type="EMBL" id="GMM52811.1"/>
    </source>
</evidence>
<dbReference type="PANTHER" id="PTHR12841">
    <property type="entry name" value="PROTEIN UNC-50 HOMOLOG"/>
    <property type="match status" value="1"/>
</dbReference>
<feature type="transmembrane region" description="Helical" evidence="6">
    <location>
        <begin position="190"/>
        <end position="209"/>
    </location>
</feature>
<feature type="transmembrane region" description="Helical" evidence="6">
    <location>
        <begin position="163"/>
        <end position="184"/>
    </location>
</feature>
<organism evidence="7 8">
    <name type="scientific">Starmerella bacillaris</name>
    <name type="common">Yeast</name>
    <name type="synonym">Candida zemplinina</name>
    <dbReference type="NCBI Taxonomy" id="1247836"/>
    <lineage>
        <taxon>Eukaryota</taxon>
        <taxon>Fungi</taxon>
        <taxon>Dikarya</taxon>
        <taxon>Ascomycota</taxon>
        <taxon>Saccharomycotina</taxon>
        <taxon>Dipodascomycetes</taxon>
        <taxon>Dipodascales</taxon>
        <taxon>Trichomonascaceae</taxon>
        <taxon>Starmerella</taxon>
    </lineage>
</organism>
<keyword evidence="8" id="KW-1185">Reference proteome</keyword>
<feature type="transmembrane region" description="Helical" evidence="6">
    <location>
        <begin position="55"/>
        <end position="74"/>
    </location>
</feature>
<feature type="transmembrane region" description="Helical" evidence="6">
    <location>
        <begin position="132"/>
        <end position="151"/>
    </location>
</feature>
<comment type="similarity">
    <text evidence="2">Belongs to the unc-50 family.</text>
</comment>
<comment type="caution">
    <text evidence="7">The sequence shown here is derived from an EMBL/GenBank/DDBJ whole genome shotgun (WGS) entry which is preliminary data.</text>
</comment>
<gene>
    <name evidence="7" type="ORF">DASB73_037740</name>
</gene>
<evidence type="ECO:0000256" key="1">
    <source>
        <dbReference type="ARBA" id="ARBA00004141"/>
    </source>
</evidence>
<dbReference type="Proteomes" id="UP001362899">
    <property type="component" value="Unassembled WGS sequence"/>
</dbReference>